<dbReference type="InterPro" id="IPR000685">
    <property type="entry name" value="RuBisCO_lsu_C"/>
</dbReference>
<evidence type="ECO:0000313" key="4">
    <source>
        <dbReference type="Proteomes" id="UP000426424"/>
    </source>
</evidence>
<protein>
    <submittedName>
        <fullName evidence="3">Ribulose 1,5-bisphosphate carboxylase</fullName>
    </submittedName>
</protein>
<organism evidence="3 4">
    <name type="scientific">Thermochromatium tepidum ATCC 43061</name>
    <dbReference type="NCBI Taxonomy" id="316276"/>
    <lineage>
        <taxon>Bacteria</taxon>
        <taxon>Pseudomonadati</taxon>
        <taxon>Pseudomonadota</taxon>
        <taxon>Gammaproteobacteria</taxon>
        <taxon>Chromatiales</taxon>
        <taxon>Chromatiaceae</taxon>
        <taxon>Thermochromatium</taxon>
    </lineage>
</organism>
<dbReference type="GO" id="GO:0016984">
    <property type="term" value="F:ribulose-bisphosphate carboxylase activity"/>
    <property type="evidence" value="ECO:0007669"/>
    <property type="project" value="InterPro"/>
</dbReference>
<dbReference type="RefSeq" id="WP_153974028.1">
    <property type="nucleotide sequence ID" value="NZ_CP039268.1"/>
</dbReference>
<dbReference type="EMBL" id="CP039268">
    <property type="protein sequence ID" value="QGU31829.1"/>
    <property type="molecule type" value="Genomic_DNA"/>
</dbReference>
<feature type="compositionally biased region" description="Basic and acidic residues" evidence="1">
    <location>
        <begin position="447"/>
        <end position="456"/>
    </location>
</feature>
<feature type="region of interest" description="Disordered" evidence="1">
    <location>
        <begin position="428"/>
        <end position="456"/>
    </location>
</feature>
<dbReference type="Gene3D" id="3.20.20.110">
    <property type="entry name" value="Ribulose bisphosphate carboxylase, large subunit, C-terminal domain"/>
    <property type="match status" value="1"/>
</dbReference>
<feature type="compositionally biased region" description="Low complexity" evidence="1">
    <location>
        <begin position="432"/>
        <end position="446"/>
    </location>
</feature>
<keyword evidence="4" id="KW-1185">Reference proteome</keyword>
<dbReference type="OrthoDB" id="9770811at2"/>
<dbReference type="Pfam" id="PF00016">
    <property type="entry name" value="RuBisCO_large"/>
    <property type="match status" value="1"/>
</dbReference>
<dbReference type="SUPFAM" id="SSF54966">
    <property type="entry name" value="RuBisCO, large subunit, small (N-terminal) domain"/>
    <property type="match status" value="1"/>
</dbReference>
<evidence type="ECO:0000259" key="2">
    <source>
        <dbReference type="Pfam" id="PF00016"/>
    </source>
</evidence>
<dbReference type="SUPFAM" id="SSF51649">
    <property type="entry name" value="RuBisCo, C-terminal domain"/>
    <property type="match status" value="1"/>
</dbReference>
<dbReference type="PANTHER" id="PTHR42704:SF17">
    <property type="entry name" value="RIBULOSE BISPHOSPHATE CARBOXYLASE LARGE CHAIN"/>
    <property type="match status" value="1"/>
</dbReference>
<dbReference type="GO" id="GO:0000287">
    <property type="term" value="F:magnesium ion binding"/>
    <property type="evidence" value="ECO:0007669"/>
    <property type="project" value="InterPro"/>
</dbReference>
<dbReference type="InterPro" id="IPR036422">
    <property type="entry name" value="RuBisCO_lsu_N_sf"/>
</dbReference>
<name>A0A6I6EA61_THETI</name>
<dbReference type="SFLD" id="SFLDS00014">
    <property type="entry name" value="RuBisCO"/>
    <property type="match status" value="1"/>
</dbReference>
<evidence type="ECO:0000313" key="3">
    <source>
        <dbReference type="EMBL" id="QGU31829.1"/>
    </source>
</evidence>
<proteinExistence type="predicted"/>
<evidence type="ECO:0000256" key="1">
    <source>
        <dbReference type="SAM" id="MobiDB-lite"/>
    </source>
</evidence>
<sequence length="456" mass="49126">MVANDWAGFFADEASLDREAYLFLDYYLECAGDPKLAAAHFCSEQSTAQWRRVGSDEDLRPRFGARVVALEILGRRSEFSYGLGSNSEGPITACRLRIAHPHGNFGPKLPNLLSTVCGEGTFFAPGIPVVKLLDITFPESYLASFQGPQFGVAGLRALLQVQDRPIFFGVIKPNIGLPPEALSELGYEGWIGGLDIAKDDEMLTDTDWCPLERRAELLGAARRQAEAATGVPKIYLANITDEVDRLVELHDCAVARGANALLINALPTGLSAVRMLRRHAQVPLVAHFPFIAACSRLERFGVHTRVITKLQRLAGYDVIIMPGFGARMHMNDDEVLACVQACLEPMGPIKPSLPVPGGSDWAGTLRPLYERLGTVDFGFVPGRGVFGHPLGPRAGAASLRQAWGAIVAGETLDERARRHPELGAAITAFGKPAHAQAASSQPSDPASESKRAGGGR</sequence>
<reference evidence="3 4" key="1">
    <citation type="submission" date="2019-12" db="EMBL/GenBank/DDBJ databases">
        <title>The complete genome of the thermophilic, anoxygenic phototrophic gammaproteobacterium Thermochromatium tepidum.</title>
        <authorList>
            <person name="Sattley W.M."/>
            <person name="Swingley W.D."/>
            <person name="Burchell B.M."/>
            <person name="Gurbani S.A."/>
            <person name="Kujawa C.M."/>
            <person name="Nuccio D.A."/>
            <person name="Schladweiler J."/>
            <person name="Shaffer K.N."/>
            <person name="Stokes L.M."/>
            <person name="Touchman J.W."/>
            <person name="Blankenship R.E."/>
            <person name="Madigan M.T."/>
        </authorList>
    </citation>
    <scope>NUCLEOTIDE SEQUENCE [LARGE SCALE GENOMIC DNA]</scope>
    <source>
        <strain evidence="3 4">ATCC 43061</strain>
    </source>
</reference>
<dbReference type="SFLD" id="SFLDG00301">
    <property type="entry name" value="RuBisCO-like_proteins"/>
    <property type="match status" value="1"/>
</dbReference>
<dbReference type="KEGG" id="ttp:E6P07_01830"/>
<dbReference type="GO" id="GO:0015977">
    <property type="term" value="P:carbon fixation"/>
    <property type="evidence" value="ECO:0007669"/>
    <property type="project" value="InterPro"/>
</dbReference>
<feature type="domain" description="Ribulose bisphosphate carboxylase large subunit C-terminal" evidence="2">
    <location>
        <begin position="151"/>
        <end position="429"/>
    </location>
</feature>
<accession>A0A6I6EA61</accession>
<dbReference type="Proteomes" id="UP000426424">
    <property type="component" value="Chromosome"/>
</dbReference>
<dbReference type="PANTHER" id="PTHR42704">
    <property type="entry name" value="RIBULOSE BISPHOSPHATE CARBOXYLASE"/>
    <property type="match status" value="1"/>
</dbReference>
<dbReference type="InterPro" id="IPR036376">
    <property type="entry name" value="RuBisCO_lsu_C_sf"/>
</dbReference>
<dbReference type="Gene3D" id="3.30.70.150">
    <property type="entry name" value="RuBisCO large subunit, N-terminal domain"/>
    <property type="match status" value="1"/>
</dbReference>
<dbReference type="InterPro" id="IPR033966">
    <property type="entry name" value="RuBisCO"/>
</dbReference>
<gene>
    <name evidence="3" type="ORF">E6P07_01830</name>
</gene>
<dbReference type="AlphaFoldDB" id="A0A6I6EA61"/>